<dbReference type="PANTHER" id="PTHR40267">
    <property type="entry name" value="BLR3294 PROTEIN"/>
    <property type="match status" value="1"/>
</dbReference>
<dbReference type="Proteomes" id="UP000218677">
    <property type="component" value="Unassembled WGS sequence"/>
</dbReference>
<dbReference type="EMBL" id="NWUX01000027">
    <property type="protein sequence ID" value="PCF93919.1"/>
    <property type="molecule type" value="Genomic_DNA"/>
</dbReference>
<name>A0A2A4HHT7_9GAMM</name>
<dbReference type="Gene3D" id="3.40.50.12500">
    <property type="match status" value="1"/>
</dbReference>
<dbReference type="Pfam" id="PF17645">
    <property type="entry name" value="Amdase"/>
    <property type="match status" value="1"/>
</dbReference>
<gene>
    <name evidence="1" type="ORF">CPA45_20105</name>
</gene>
<dbReference type="RefSeq" id="WP_096654670.1">
    <property type="nucleotide sequence ID" value="NZ_NWUX01000027.1"/>
</dbReference>
<evidence type="ECO:0000313" key="1">
    <source>
        <dbReference type="EMBL" id="PCF93919.1"/>
    </source>
</evidence>
<accession>A0A2A4HHT7</accession>
<sequence>MNMLGHRLRVGVVIPSTNTSVQPEMDDLRPYGVTNHIGRMVIVDNNLTEECGFNSVIQAMRSATTPAIQSMKDCKLDRVIVAVSPDAYWRGRDMHLKMLSDLQETAGGIGITTSADAIGLALKKLGDVHRIGLISPYTTIGDEAVSQFFTDNGYEILALANLGGKSPSRISSVSQEDLRHAVEVANAPDVQAIVQVGTNVPMAAFAAAAEQWTGKPVIANNSVLYWHALRMSGIEDQFSGSGKLFSRY</sequence>
<keyword evidence="2" id="KW-1185">Reference proteome</keyword>
<protein>
    <submittedName>
        <fullName evidence="1">Arylmalonate decarboxylase</fullName>
    </submittedName>
</protein>
<evidence type="ECO:0000313" key="2">
    <source>
        <dbReference type="Proteomes" id="UP000218677"/>
    </source>
</evidence>
<dbReference type="InterPro" id="IPR053714">
    <property type="entry name" value="Iso_Racemase_Enz_sf"/>
</dbReference>
<dbReference type="InterPro" id="IPR026286">
    <property type="entry name" value="MaiA/AMDase"/>
</dbReference>
<organism evidence="1 2">
    <name type="scientific">Vreelandella nigrificans</name>
    <dbReference type="NCBI Taxonomy" id="2042704"/>
    <lineage>
        <taxon>Bacteria</taxon>
        <taxon>Pseudomonadati</taxon>
        <taxon>Pseudomonadota</taxon>
        <taxon>Gammaproteobacteria</taxon>
        <taxon>Oceanospirillales</taxon>
        <taxon>Halomonadaceae</taxon>
        <taxon>Vreelandella</taxon>
    </lineage>
</organism>
<dbReference type="PIRSF" id="PIRSF015736">
    <property type="entry name" value="MI"/>
    <property type="match status" value="1"/>
</dbReference>
<dbReference type="PANTHER" id="PTHR40267:SF1">
    <property type="entry name" value="BLR3294 PROTEIN"/>
    <property type="match status" value="1"/>
</dbReference>
<reference evidence="2" key="1">
    <citation type="submission" date="2017-09" db="EMBL/GenBank/DDBJ databases">
        <authorList>
            <person name="Cho G.-S."/>
            <person name="Oguntoyinbo F.A."/>
            <person name="Cnockaert M."/>
            <person name="Kabisch J."/>
            <person name="Neve H."/>
            <person name="Bockelmann W."/>
            <person name="Wenning M."/>
            <person name="Franz C.M."/>
            <person name="Vandamme P."/>
        </authorList>
    </citation>
    <scope>NUCLEOTIDE SEQUENCE [LARGE SCALE GENOMIC DNA]</scope>
    <source>
        <strain evidence="2">MBT G8648</strain>
    </source>
</reference>
<proteinExistence type="predicted"/>
<dbReference type="AlphaFoldDB" id="A0A2A4HHT7"/>
<comment type="caution">
    <text evidence="1">The sequence shown here is derived from an EMBL/GenBank/DDBJ whole genome shotgun (WGS) entry which is preliminary data.</text>
</comment>
<dbReference type="OrthoDB" id="483160at2"/>